<gene>
    <name evidence="2" type="ORF">SKAU_G00402070</name>
</gene>
<reference evidence="2" key="1">
    <citation type="journal article" date="2023" name="Science">
        <title>Genome structures resolve the early diversification of teleost fishes.</title>
        <authorList>
            <person name="Parey E."/>
            <person name="Louis A."/>
            <person name="Montfort J."/>
            <person name="Bouchez O."/>
            <person name="Roques C."/>
            <person name="Iampietro C."/>
            <person name="Lluch J."/>
            <person name="Castinel A."/>
            <person name="Donnadieu C."/>
            <person name="Desvignes T."/>
            <person name="Floi Bucao C."/>
            <person name="Jouanno E."/>
            <person name="Wen M."/>
            <person name="Mejri S."/>
            <person name="Dirks R."/>
            <person name="Jansen H."/>
            <person name="Henkel C."/>
            <person name="Chen W.J."/>
            <person name="Zahm M."/>
            <person name="Cabau C."/>
            <person name="Klopp C."/>
            <person name="Thompson A.W."/>
            <person name="Robinson-Rechavi M."/>
            <person name="Braasch I."/>
            <person name="Lecointre G."/>
            <person name="Bobe J."/>
            <person name="Postlethwait J.H."/>
            <person name="Berthelot C."/>
            <person name="Roest Crollius H."/>
            <person name="Guiguen Y."/>
        </authorList>
    </citation>
    <scope>NUCLEOTIDE SEQUENCE</scope>
    <source>
        <strain evidence="2">WJC10195</strain>
    </source>
</reference>
<protein>
    <submittedName>
        <fullName evidence="2">Uncharacterized protein</fullName>
    </submittedName>
</protein>
<evidence type="ECO:0000256" key="1">
    <source>
        <dbReference type="SAM" id="MobiDB-lite"/>
    </source>
</evidence>
<dbReference type="EMBL" id="JAINUF010000021">
    <property type="protein sequence ID" value="KAJ8334568.1"/>
    <property type="molecule type" value="Genomic_DNA"/>
</dbReference>
<feature type="compositionally biased region" description="Basic and acidic residues" evidence="1">
    <location>
        <begin position="104"/>
        <end position="117"/>
    </location>
</feature>
<keyword evidence="3" id="KW-1185">Reference proteome</keyword>
<feature type="region of interest" description="Disordered" evidence="1">
    <location>
        <begin position="104"/>
        <end position="125"/>
    </location>
</feature>
<accession>A0A9Q1E9A9</accession>
<proteinExistence type="predicted"/>
<sequence length="152" mass="16882">MPPQTGDEVLLVMLLGEKSHFSSVNYGEAVDLLACRLAPGISELNTERQMAVWCRGCLPARRRASIADSPAKRGLGPQGFQTAGEARGQSFGIPIKAFLSTERRAPRQTGVHRDHSRQARRAFQRKGNLRGTARLEFCFVRSKRPLIDLHTD</sequence>
<comment type="caution">
    <text evidence="2">The sequence shown here is derived from an EMBL/GenBank/DDBJ whole genome shotgun (WGS) entry which is preliminary data.</text>
</comment>
<evidence type="ECO:0000313" key="3">
    <source>
        <dbReference type="Proteomes" id="UP001152622"/>
    </source>
</evidence>
<name>A0A9Q1E9A9_SYNKA</name>
<dbReference type="AlphaFoldDB" id="A0A9Q1E9A9"/>
<organism evidence="2 3">
    <name type="scientific">Synaphobranchus kaupii</name>
    <name type="common">Kaup's arrowtooth eel</name>
    <dbReference type="NCBI Taxonomy" id="118154"/>
    <lineage>
        <taxon>Eukaryota</taxon>
        <taxon>Metazoa</taxon>
        <taxon>Chordata</taxon>
        <taxon>Craniata</taxon>
        <taxon>Vertebrata</taxon>
        <taxon>Euteleostomi</taxon>
        <taxon>Actinopterygii</taxon>
        <taxon>Neopterygii</taxon>
        <taxon>Teleostei</taxon>
        <taxon>Anguilliformes</taxon>
        <taxon>Synaphobranchidae</taxon>
        <taxon>Synaphobranchus</taxon>
    </lineage>
</organism>
<dbReference type="Proteomes" id="UP001152622">
    <property type="component" value="Chromosome 21"/>
</dbReference>
<evidence type="ECO:0000313" key="2">
    <source>
        <dbReference type="EMBL" id="KAJ8334568.1"/>
    </source>
</evidence>